<feature type="transmembrane region" description="Helical" evidence="1">
    <location>
        <begin position="258"/>
        <end position="277"/>
    </location>
</feature>
<sequence>MQLLRRAAAGAAVLLIRGADGIKAHFSHRFEYEDFMAAPMNANSMVVRWNSQCPVQEFGMEVGAEVVITVEHAEAPVAFSLFNYEQWATYRSLVFDVASLEAYKETLAITCMHAATTRVMFDPTVDALNTTYKIQIAASSQYTFQVESCTMQNNFVNASISMVNLGWDNELSEHMGVEQLGLIPLYKVVTAMYALGTVAWLADCLVKTKYTPTINFVLAAALVGEAAKATTKLLYYKDFSANGIEHSVVATARNVFEGATDTVFMSFLVLCAMGWSWSRRKLTLPERRFFSMVLVLYSTVATIKATCSAKEPTCQAYFLTEYAIKSLVMLGIIIALNYNITRMQMHSDGMRWHGDNVPVHYACLELLRNFRLSFVAYLLMPSVVVLVNAGLLLPPGSWRLHWASCMNEELFMLGIYCHLAYTLRPMSPSVFQVVRARPVCVCG</sequence>
<dbReference type="PANTHER" id="PTHR21229">
    <property type="entry name" value="LUNG SEVEN TRANSMEMBRANE RECEPTOR"/>
    <property type="match status" value="1"/>
</dbReference>
<dbReference type="GO" id="GO:0007186">
    <property type="term" value="P:G protein-coupled receptor signaling pathway"/>
    <property type="evidence" value="ECO:0007669"/>
    <property type="project" value="InterPro"/>
</dbReference>
<evidence type="ECO:0000256" key="1">
    <source>
        <dbReference type="SAM" id="Phobius"/>
    </source>
</evidence>
<dbReference type="GO" id="GO:0019236">
    <property type="term" value="P:response to pheromone"/>
    <property type="evidence" value="ECO:0007669"/>
    <property type="project" value="InterPro"/>
</dbReference>
<evidence type="ECO:0000259" key="2">
    <source>
        <dbReference type="Pfam" id="PF10192"/>
    </source>
</evidence>
<dbReference type="AlphaFoldDB" id="A0A024UFJ3"/>
<proteinExistence type="predicted"/>
<keyword evidence="1" id="KW-0812">Transmembrane</keyword>
<feature type="transmembrane region" description="Helical" evidence="1">
    <location>
        <begin position="289"/>
        <end position="306"/>
    </location>
</feature>
<dbReference type="VEuPathDB" id="FungiDB:H310_04041"/>
<gene>
    <name evidence="3" type="ORF">H310_04041</name>
</gene>
<organism evidence="3">
    <name type="scientific">Aphanomyces invadans</name>
    <dbReference type="NCBI Taxonomy" id="157072"/>
    <lineage>
        <taxon>Eukaryota</taxon>
        <taxon>Sar</taxon>
        <taxon>Stramenopiles</taxon>
        <taxon>Oomycota</taxon>
        <taxon>Saprolegniomycetes</taxon>
        <taxon>Saprolegniales</taxon>
        <taxon>Verrucalvaceae</taxon>
        <taxon>Aphanomyces</taxon>
    </lineage>
</organism>
<dbReference type="InterPro" id="IPR009637">
    <property type="entry name" value="GPR107/GPR108-like"/>
</dbReference>
<reference evidence="3" key="1">
    <citation type="submission" date="2013-12" db="EMBL/GenBank/DDBJ databases">
        <title>The Genome Sequence of Aphanomyces invadans NJM9701.</title>
        <authorList>
            <consortium name="The Broad Institute Genomics Platform"/>
            <person name="Russ C."/>
            <person name="Tyler B."/>
            <person name="van West P."/>
            <person name="Dieguez-Uribeondo J."/>
            <person name="Young S.K."/>
            <person name="Zeng Q."/>
            <person name="Gargeya S."/>
            <person name="Fitzgerald M."/>
            <person name="Abouelleil A."/>
            <person name="Alvarado L."/>
            <person name="Chapman S.B."/>
            <person name="Gainer-Dewar J."/>
            <person name="Goldberg J."/>
            <person name="Griggs A."/>
            <person name="Gujja S."/>
            <person name="Hansen M."/>
            <person name="Howarth C."/>
            <person name="Imamovic A."/>
            <person name="Ireland A."/>
            <person name="Larimer J."/>
            <person name="McCowan C."/>
            <person name="Murphy C."/>
            <person name="Pearson M."/>
            <person name="Poon T.W."/>
            <person name="Priest M."/>
            <person name="Roberts A."/>
            <person name="Saif S."/>
            <person name="Shea T."/>
            <person name="Sykes S."/>
            <person name="Wortman J."/>
            <person name="Nusbaum C."/>
            <person name="Birren B."/>
        </authorList>
    </citation>
    <scope>NUCLEOTIDE SEQUENCE [LARGE SCALE GENOMIC DNA]</scope>
    <source>
        <strain evidence="3">NJM9701</strain>
    </source>
</reference>
<feature type="transmembrane region" description="Helical" evidence="1">
    <location>
        <begin position="374"/>
        <end position="394"/>
    </location>
</feature>
<accession>A0A024UFJ3</accession>
<evidence type="ECO:0000313" key="3">
    <source>
        <dbReference type="EMBL" id="ETW04950.1"/>
    </source>
</evidence>
<name>A0A024UFJ3_9STRA</name>
<dbReference type="EMBL" id="KI913957">
    <property type="protein sequence ID" value="ETW04950.1"/>
    <property type="molecule type" value="Genomic_DNA"/>
</dbReference>
<dbReference type="GO" id="GO:0016020">
    <property type="term" value="C:membrane"/>
    <property type="evidence" value="ECO:0007669"/>
    <property type="project" value="InterPro"/>
</dbReference>
<keyword evidence="1" id="KW-1133">Transmembrane helix</keyword>
<dbReference type="Pfam" id="PF10192">
    <property type="entry name" value="GPR180-TMEM145_TM"/>
    <property type="match status" value="1"/>
</dbReference>
<dbReference type="OrthoDB" id="59319at2759"/>
<dbReference type="GeneID" id="20081091"/>
<protein>
    <recommendedName>
        <fullName evidence="2">GPR180/TMEM145 transmembrane domain-containing protein</fullName>
    </recommendedName>
</protein>
<feature type="domain" description="GPR180/TMEM145 transmembrane" evidence="2">
    <location>
        <begin position="198"/>
        <end position="341"/>
    </location>
</feature>
<feature type="transmembrane region" description="Helical" evidence="1">
    <location>
        <begin position="322"/>
        <end position="341"/>
    </location>
</feature>
<keyword evidence="1" id="KW-0472">Membrane</keyword>
<dbReference type="InterPro" id="IPR019336">
    <property type="entry name" value="GPR180/TMEM145_TM"/>
</dbReference>
<dbReference type="GO" id="GO:0005794">
    <property type="term" value="C:Golgi apparatus"/>
    <property type="evidence" value="ECO:0007669"/>
    <property type="project" value="TreeGrafter"/>
</dbReference>
<dbReference type="RefSeq" id="XP_008866397.1">
    <property type="nucleotide sequence ID" value="XM_008868175.1"/>
</dbReference>